<accession>K2JYR5</accession>
<keyword evidence="2" id="KW-1185">Reference proteome</keyword>
<dbReference type="RefSeq" id="WP_008489971.1">
    <property type="nucleotide sequence ID" value="NZ_AMRG01000022.1"/>
</dbReference>
<evidence type="ECO:0000313" key="2">
    <source>
        <dbReference type="Proteomes" id="UP000014115"/>
    </source>
</evidence>
<gene>
    <name evidence="1" type="ORF">A10D4_12744</name>
</gene>
<dbReference type="STRING" id="740709.A10D4_12744"/>
<name>K2JYR5_9GAMM</name>
<sequence>MIVQFPDLPVSKSGFQIVTATELLFSPYNKVEEVWEEPGDKWRCTLAFNFLTRAEFRLLDAHLASLRGHVGVTTIRDYAHENAVLNSSTLICDVDGEHGTSISVFGAGSSQPVAAAGDRCQVGNQLFKITQDSTSDGTGRAVLHVQPEIRKPLTVGTPVITQQPRGAFRIENPSSLPTWSGNKSYVRGVQIDFIEALNV</sequence>
<protein>
    <submittedName>
        <fullName evidence="1">Phage protein</fullName>
    </submittedName>
</protein>
<dbReference type="PATRIC" id="fig|740709.3.peg.2571"/>
<dbReference type="AlphaFoldDB" id="K2JYR5"/>
<dbReference type="OrthoDB" id="7469010at2"/>
<proteinExistence type="predicted"/>
<dbReference type="eggNOG" id="ENOG50333KE">
    <property type="taxonomic scope" value="Bacteria"/>
</dbReference>
<comment type="caution">
    <text evidence="1">The sequence shown here is derived from an EMBL/GenBank/DDBJ whole genome shotgun (WGS) entry which is preliminary data.</text>
</comment>
<evidence type="ECO:0000313" key="1">
    <source>
        <dbReference type="EMBL" id="EKE79727.1"/>
    </source>
</evidence>
<dbReference type="Proteomes" id="UP000014115">
    <property type="component" value="Unassembled WGS sequence"/>
</dbReference>
<dbReference type="EMBL" id="AMRG01000022">
    <property type="protein sequence ID" value="EKE79727.1"/>
    <property type="molecule type" value="Genomic_DNA"/>
</dbReference>
<organism evidence="1 2">
    <name type="scientific">Idiomarina xiamenensis 10-D-4</name>
    <dbReference type="NCBI Taxonomy" id="740709"/>
    <lineage>
        <taxon>Bacteria</taxon>
        <taxon>Pseudomonadati</taxon>
        <taxon>Pseudomonadota</taxon>
        <taxon>Gammaproteobacteria</taxon>
        <taxon>Alteromonadales</taxon>
        <taxon>Idiomarinaceae</taxon>
        <taxon>Idiomarina</taxon>
    </lineage>
</organism>
<reference evidence="1 2" key="1">
    <citation type="journal article" date="2012" name="J. Bacteriol.">
        <title>Genome Sequence of Idiomarina xiamenensis Type Strain 10-D-4.</title>
        <authorList>
            <person name="Lai Q."/>
            <person name="Wang L."/>
            <person name="Wang W."/>
            <person name="Shao Z."/>
        </authorList>
    </citation>
    <scope>NUCLEOTIDE SEQUENCE [LARGE SCALE GENOMIC DNA]</scope>
    <source>
        <strain evidence="1 2">10-D-4</strain>
    </source>
</reference>